<dbReference type="EMBL" id="LNYU01000009">
    <property type="protein sequence ID" value="KTD66614.1"/>
    <property type="molecule type" value="Genomic_DNA"/>
</dbReference>
<dbReference type="InterPro" id="IPR008778">
    <property type="entry name" value="Pirin_C_dom"/>
</dbReference>
<evidence type="ECO:0000259" key="4">
    <source>
        <dbReference type="Pfam" id="PF02678"/>
    </source>
</evidence>
<feature type="binding site" evidence="2">
    <location>
        <position position="75"/>
    </location>
    <ligand>
        <name>Fe cation</name>
        <dbReference type="ChEBI" id="CHEBI:24875"/>
    </ligand>
</feature>
<dbReference type="InterPro" id="IPR012093">
    <property type="entry name" value="Pirin"/>
</dbReference>
<keyword evidence="2" id="KW-0408">Iron</keyword>
<dbReference type="OrthoDB" id="9780903at2"/>
<dbReference type="Proteomes" id="UP000054703">
    <property type="component" value="Unassembled WGS sequence"/>
</dbReference>
<dbReference type="PIRSF" id="PIRSF006232">
    <property type="entry name" value="Pirin"/>
    <property type="match status" value="1"/>
</dbReference>
<evidence type="ECO:0000256" key="1">
    <source>
        <dbReference type="ARBA" id="ARBA00008416"/>
    </source>
</evidence>
<dbReference type="PATRIC" id="fig|45074.5.peg.589"/>
<comment type="similarity">
    <text evidence="1 3">Belongs to the pirin family.</text>
</comment>
<dbReference type="InterPro" id="IPR014710">
    <property type="entry name" value="RmlC-like_jellyroll"/>
</dbReference>
<protein>
    <submittedName>
        <fullName evidence="6">Pirin</fullName>
    </submittedName>
</protein>
<comment type="cofactor">
    <cofactor evidence="2">
        <name>Fe cation</name>
        <dbReference type="ChEBI" id="CHEBI:24875"/>
    </cofactor>
    <text evidence="2">Binds 1 Fe cation per subunit.</text>
</comment>
<gene>
    <name evidence="6" type="ORF">Lsan_0559</name>
</gene>
<dbReference type="PANTHER" id="PTHR13903">
    <property type="entry name" value="PIRIN-RELATED"/>
    <property type="match status" value="1"/>
</dbReference>
<evidence type="ECO:0000313" key="7">
    <source>
        <dbReference type="Proteomes" id="UP000054703"/>
    </source>
</evidence>
<evidence type="ECO:0000256" key="2">
    <source>
        <dbReference type="PIRSR" id="PIRSR006232-1"/>
    </source>
</evidence>
<sequence length="306" mass="34325">MSYFNVKDPICETKNCATQIKMELIPRTVDLGGFQVGRVLPSKEKRTVGPFVFWDQAGPNELLSGKGLDVRPHPHIGLSTMTYLFSGRLEHRDTLGSHQIIASGDVNLMTAGRGIAHSERTPHQDRFYPHPFFGIQCWLALPLTKEEINPSFTHYDKSVIPTDNDSKNMSLRIVAGEWGGIKSPVFTFNDALFVECKLKANAALIIPKTIEERAIYILSGEIVIDNNSYHCAKMLILKTGTEIKVTAVDDTHIIILGGAALETRRYVWWNFVASSKERIEQAKLDWKTGKFGKIPGDEEEFIPLPE</sequence>
<dbReference type="Pfam" id="PF05726">
    <property type="entry name" value="Pirin_C"/>
    <property type="match status" value="1"/>
</dbReference>
<dbReference type="Pfam" id="PF02678">
    <property type="entry name" value="Pirin"/>
    <property type="match status" value="1"/>
</dbReference>
<evidence type="ECO:0000313" key="6">
    <source>
        <dbReference type="EMBL" id="KTD66614.1"/>
    </source>
</evidence>
<dbReference type="AlphaFoldDB" id="A0A0W0ZCV1"/>
<accession>A0A0W0ZCV1</accession>
<feature type="binding site" evidence="2">
    <location>
        <position position="73"/>
    </location>
    <ligand>
        <name>Fe cation</name>
        <dbReference type="ChEBI" id="CHEBI:24875"/>
    </ligand>
</feature>
<proteinExistence type="inferred from homology"/>
<feature type="binding site" evidence="2">
    <location>
        <position position="119"/>
    </location>
    <ligand>
        <name>Fe cation</name>
        <dbReference type="ChEBI" id="CHEBI:24875"/>
    </ligand>
</feature>
<reference evidence="6 7" key="1">
    <citation type="submission" date="2015-11" db="EMBL/GenBank/DDBJ databases">
        <title>Genomic analysis of 38 Legionella species identifies large and diverse effector repertoires.</title>
        <authorList>
            <person name="Burstein D."/>
            <person name="Amaro F."/>
            <person name="Zusman T."/>
            <person name="Lifshitz Z."/>
            <person name="Cohen O."/>
            <person name="Gilbert J.A."/>
            <person name="Pupko T."/>
            <person name="Shuman H.A."/>
            <person name="Segal G."/>
        </authorList>
    </citation>
    <scope>NUCLEOTIDE SEQUENCE [LARGE SCALE GENOMIC DNA]</scope>
    <source>
        <strain evidence="6 7">SC-63-C7</strain>
    </source>
</reference>
<dbReference type="RefSeq" id="WP_058513020.1">
    <property type="nucleotide sequence ID" value="NZ_CAAAIH010000004.1"/>
</dbReference>
<evidence type="ECO:0000259" key="5">
    <source>
        <dbReference type="Pfam" id="PF05726"/>
    </source>
</evidence>
<dbReference type="PANTHER" id="PTHR13903:SF8">
    <property type="entry name" value="PIRIN"/>
    <property type="match status" value="1"/>
</dbReference>
<comment type="caution">
    <text evidence="6">The sequence shown here is derived from an EMBL/GenBank/DDBJ whole genome shotgun (WGS) entry which is preliminary data.</text>
</comment>
<dbReference type="CDD" id="cd02909">
    <property type="entry name" value="cupin_pirin_N"/>
    <property type="match status" value="1"/>
</dbReference>
<keyword evidence="7" id="KW-1185">Reference proteome</keyword>
<dbReference type="InterPro" id="IPR003829">
    <property type="entry name" value="Pirin_N_dom"/>
</dbReference>
<keyword evidence="2" id="KW-0479">Metal-binding</keyword>
<feature type="domain" description="Pirin C-terminal" evidence="5">
    <location>
        <begin position="194"/>
        <end position="292"/>
    </location>
</feature>
<dbReference type="Gene3D" id="2.60.120.10">
    <property type="entry name" value="Jelly Rolls"/>
    <property type="match status" value="2"/>
</dbReference>
<dbReference type="STRING" id="45074.Lsan_0559"/>
<feature type="binding site" evidence="2">
    <location>
        <position position="117"/>
    </location>
    <ligand>
        <name>Fe cation</name>
        <dbReference type="ChEBI" id="CHEBI:24875"/>
    </ligand>
</feature>
<dbReference type="SUPFAM" id="SSF51182">
    <property type="entry name" value="RmlC-like cupins"/>
    <property type="match status" value="1"/>
</dbReference>
<dbReference type="GO" id="GO:0046872">
    <property type="term" value="F:metal ion binding"/>
    <property type="evidence" value="ECO:0007669"/>
    <property type="project" value="UniProtKB-KW"/>
</dbReference>
<feature type="domain" description="Pirin N-terminal" evidence="4">
    <location>
        <begin position="34"/>
        <end position="139"/>
    </location>
</feature>
<dbReference type="InterPro" id="IPR011051">
    <property type="entry name" value="RmlC_Cupin_sf"/>
</dbReference>
<evidence type="ECO:0000256" key="3">
    <source>
        <dbReference type="RuleBase" id="RU003457"/>
    </source>
</evidence>
<organism evidence="6 7">
    <name type="scientific">Legionella santicrucis</name>
    <dbReference type="NCBI Taxonomy" id="45074"/>
    <lineage>
        <taxon>Bacteria</taxon>
        <taxon>Pseudomonadati</taxon>
        <taxon>Pseudomonadota</taxon>
        <taxon>Gammaproteobacteria</taxon>
        <taxon>Legionellales</taxon>
        <taxon>Legionellaceae</taxon>
        <taxon>Legionella</taxon>
    </lineage>
</organism>
<name>A0A0W0ZCV1_9GAMM</name>